<dbReference type="CDD" id="cd05398">
    <property type="entry name" value="NT_ClassII-CCAase"/>
    <property type="match status" value="1"/>
</dbReference>
<dbReference type="EC" id="2.7.7.72" evidence="13"/>
<evidence type="ECO:0000259" key="11">
    <source>
        <dbReference type="Pfam" id="PF01966"/>
    </source>
</evidence>
<evidence type="ECO:0000259" key="10">
    <source>
        <dbReference type="Pfam" id="PF01743"/>
    </source>
</evidence>
<dbReference type="Pfam" id="PF12627">
    <property type="entry name" value="PolyA_pol_RNAbd"/>
    <property type="match status" value="1"/>
</dbReference>
<dbReference type="InterPro" id="IPR006674">
    <property type="entry name" value="HD_domain"/>
</dbReference>
<dbReference type="GO" id="GO:0004810">
    <property type="term" value="F:CCA tRNA nucleotidyltransferase activity"/>
    <property type="evidence" value="ECO:0007669"/>
    <property type="project" value="UniProtKB-EC"/>
</dbReference>
<keyword evidence="6" id="KW-0547">Nucleotide-binding</keyword>
<dbReference type="SUPFAM" id="SSF81891">
    <property type="entry name" value="Poly A polymerase C-terminal region-like"/>
    <property type="match status" value="1"/>
</dbReference>
<gene>
    <name evidence="13" type="ORF">AVDCRST_MAG19-232</name>
</gene>
<dbReference type="InterPro" id="IPR002646">
    <property type="entry name" value="PolA_pol_head_dom"/>
</dbReference>
<reference evidence="13" key="1">
    <citation type="submission" date="2020-02" db="EMBL/GenBank/DDBJ databases">
        <authorList>
            <person name="Meier V. D."/>
        </authorList>
    </citation>
    <scope>NUCLEOTIDE SEQUENCE</scope>
    <source>
        <strain evidence="13">AVDCRST_MAG19</strain>
    </source>
</reference>
<dbReference type="Gene3D" id="1.10.246.80">
    <property type="match status" value="1"/>
</dbReference>
<dbReference type="Pfam" id="PF01966">
    <property type="entry name" value="HD"/>
    <property type="match status" value="1"/>
</dbReference>
<dbReference type="InterPro" id="IPR003607">
    <property type="entry name" value="HD/PDEase_dom"/>
</dbReference>
<comment type="similarity">
    <text evidence="8">Belongs to the tRNA nucleotidyltransferase/poly(A) polymerase family.</text>
</comment>
<feature type="domain" description="tRNA nucleotidyltransferase/poly(A) polymerase RNA and SrmB- binding" evidence="12">
    <location>
        <begin position="188"/>
        <end position="248"/>
    </location>
</feature>
<evidence type="ECO:0000313" key="13">
    <source>
        <dbReference type="EMBL" id="CAA9545876.1"/>
    </source>
</evidence>
<keyword evidence="3" id="KW-0819">tRNA processing</keyword>
<dbReference type="PANTHER" id="PTHR46173">
    <property type="entry name" value="CCA TRNA NUCLEOTIDYLTRANSFERASE 1, MITOCHONDRIAL"/>
    <property type="match status" value="1"/>
</dbReference>
<feature type="compositionally biased region" description="Low complexity" evidence="9">
    <location>
        <begin position="478"/>
        <end position="487"/>
    </location>
</feature>
<dbReference type="Pfam" id="PF01743">
    <property type="entry name" value="PolyA_pol"/>
    <property type="match status" value="1"/>
</dbReference>
<evidence type="ECO:0000259" key="12">
    <source>
        <dbReference type="Pfam" id="PF12627"/>
    </source>
</evidence>
<keyword evidence="2 8" id="KW-0808">Transferase</keyword>
<keyword evidence="5" id="KW-0479">Metal-binding</keyword>
<evidence type="ECO:0000256" key="6">
    <source>
        <dbReference type="ARBA" id="ARBA00022741"/>
    </source>
</evidence>
<dbReference type="InterPro" id="IPR043519">
    <property type="entry name" value="NT_sf"/>
</dbReference>
<protein>
    <submittedName>
        <fullName evidence="13">CCA tRNA nucleotidyltransferase</fullName>
        <ecNumber evidence="13">2.7.7.72</ecNumber>
    </submittedName>
</protein>
<dbReference type="GO" id="GO:0000166">
    <property type="term" value="F:nucleotide binding"/>
    <property type="evidence" value="ECO:0007669"/>
    <property type="project" value="UniProtKB-KW"/>
</dbReference>
<evidence type="ECO:0000256" key="5">
    <source>
        <dbReference type="ARBA" id="ARBA00022723"/>
    </source>
</evidence>
<proteinExistence type="inferred from homology"/>
<dbReference type="GO" id="GO:0046872">
    <property type="term" value="F:metal ion binding"/>
    <property type="evidence" value="ECO:0007669"/>
    <property type="project" value="UniProtKB-KW"/>
</dbReference>
<evidence type="ECO:0000256" key="7">
    <source>
        <dbReference type="ARBA" id="ARBA00022842"/>
    </source>
</evidence>
<dbReference type="AlphaFoldDB" id="A0A6J4UE30"/>
<feature type="region of interest" description="Disordered" evidence="9">
    <location>
        <begin position="474"/>
        <end position="494"/>
    </location>
</feature>
<accession>A0A6J4UE30</accession>
<keyword evidence="8" id="KW-0694">RNA-binding</keyword>
<dbReference type="GO" id="GO:0000049">
    <property type="term" value="F:tRNA binding"/>
    <property type="evidence" value="ECO:0007669"/>
    <property type="project" value="TreeGrafter"/>
</dbReference>
<name>A0A6J4UE30_9BACT</name>
<dbReference type="InterPro" id="IPR032828">
    <property type="entry name" value="PolyA_RNA-bd"/>
</dbReference>
<evidence type="ECO:0000256" key="3">
    <source>
        <dbReference type="ARBA" id="ARBA00022694"/>
    </source>
</evidence>
<dbReference type="CDD" id="cd00077">
    <property type="entry name" value="HDc"/>
    <property type="match status" value="1"/>
</dbReference>
<dbReference type="SUPFAM" id="SSF81301">
    <property type="entry name" value="Nucleotidyltransferase"/>
    <property type="match status" value="1"/>
</dbReference>
<feature type="domain" description="HD" evidence="11">
    <location>
        <begin position="285"/>
        <end position="370"/>
    </location>
</feature>
<keyword evidence="4 13" id="KW-0548">Nucleotidyltransferase</keyword>
<evidence type="ECO:0000256" key="8">
    <source>
        <dbReference type="RuleBase" id="RU003953"/>
    </source>
</evidence>
<dbReference type="GO" id="GO:0008033">
    <property type="term" value="P:tRNA processing"/>
    <property type="evidence" value="ECO:0007669"/>
    <property type="project" value="UniProtKB-KW"/>
</dbReference>
<organism evidence="13">
    <name type="scientific">uncultured Thermomicrobiales bacterium</name>
    <dbReference type="NCBI Taxonomy" id="1645740"/>
    <lineage>
        <taxon>Bacteria</taxon>
        <taxon>Pseudomonadati</taxon>
        <taxon>Thermomicrobiota</taxon>
        <taxon>Thermomicrobia</taxon>
        <taxon>Thermomicrobiales</taxon>
        <taxon>environmental samples</taxon>
    </lineage>
</organism>
<dbReference type="PANTHER" id="PTHR46173:SF1">
    <property type="entry name" value="CCA TRNA NUCLEOTIDYLTRANSFERASE 1, MITOCHONDRIAL"/>
    <property type="match status" value="1"/>
</dbReference>
<dbReference type="Gene3D" id="3.30.460.10">
    <property type="entry name" value="Beta Polymerase, domain 2"/>
    <property type="match status" value="1"/>
</dbReference>
<dbReference type="EMBL" id="CADCWL010000014">
    <property type="protein sequence ID" value="CAA9545876.1"/>
    <property type="molecule type" value="Genomic_DNA"/>
</dbReference>
<evidence type="ECO:0000256" key="2">
    <source>
        <dbReference type="ARBA" id="ARBA00022679"/>
    </source>
</evidence>
<dbReference type="Gene3D" id="1.10.3090.10">
    <property type="entry name" value="cca-adding enzyme, domain 2"/>
    <property type="match status" value="1"/>
</dbReference>
<evidence type="ECO:0000256" key="9">
    <source>
        <dbReference type="SAM" id="MobiDB-lite"/>
    </source>
</evidence>
<sequence>MDGSILAALAPRQRDVARRLARAFTAGGRELYLVGGIVRDVLLRRPLPNDLDLATSALPEETTRLGRAAGADAVYDVGARFGTVGFVFGAERERVAVEITTYRREHYPDETRFPAVALGGTLEEDLARRDFTANAIAAGLDGGGLVDPYGGEADIALAVLRAVGDPDDRFAEDPLRLLRAARFVAQLGFRLDALTEAAMARNAPSLERISRERVLAELDKLLVGEWAAAGLEALRRTGLLAVALPELAPLAAEAEAGARGARPHREKELWDHTLRVVSQAPARPHVRWAALLHDAAKPLTRGVDAAGEVHFFGHEPVGADLATKLLRRLKTDKATQAAVRLLVALHGRPTTYEPDWTDSAVRRLALDAGEVWDDLLDLAAADVTSGREEKRRAAAARVAGLRAHFARLQAEADLDKLQSPLDGNELMALFARPPGIWIKRVKDDLRERVIDGELAPDDKTEAERIARELVAAEETARSGGSVAVGSGAPPPAVP</sequence>
<feature type="domain" description="Poly A polymerase head" evidence="10">
    <location>
        <begin position="31"/>
        <end position="160"/>
    </location>
</feature>
<keyword evidence="7" id="KW-0460">Magnesium</keyword>
<dbReference type="InterPro" id="IPR050264">
    <property type="entry name" value="Bact_CCA-adding_enz_type3_sf"/>
</dbReference>
<comment type="cofactor">
    <cofactor evidence="1">
        <name>Mg(2+)</name>
        <dbReference type="ChEBI" id="CHEBI:18420"/>
    </cofactor>
</comment>
<evidence type="ECO:0000256" key="4">
    <source>
        <dbReference type="ARBA" id="ARBA00022695"/>
    </source>
</evidence>
<evidence type="ECO:0000256" key="1">
    <source>
        <dbReference type="ARBA" id="ARBA00001946"/>
    </source>
</evidence>